<reference evidence="5" key="1">
    <citation type="submission" date="2018-05" db="EMBL/GenBank/DDBJ databases">
        <authorList>
            <person name="Lanie J.A."/>
            <person name="Ng W.-L."/>
            <person name="Kazmierczak K.M."/>
            <person name="Andrzejewski T.M."/>
            <person name="Davidsen T.M."/>
            <person name="Wayne K.J."/>
            <person name="Tettelin H."/>
            <person name="Glass J.I."/>
            <person name="Rusch D."/>
            <person name="Podicherti R."/>
            <person name="Tsui H.-C.T."/>
            <person name="Winkler M.E."/>
        </authorList>
    </citation>
    <scope>NUCLEOTIDE SEQUENCE</scope>
</reference>
<accession>A0A383EA65</accession>
<dbReference type="InterPro" id="IPR038492">
    <property type="entry name" value="GBBH-like_N_sf"/>
</dbReference>
<dbReference type="Pfam" id="PF06155">
    <property type="entry name" value="GBBH-like_N"/>
    <property type="match status" value="1"/>
</dbReference>
<evidence type="ECO:0000256" key="1">
    <source>
        <dbReference type="ARBA" id="ARBA00022723"/>
    </source>
</evidence>
<keyword evidence="2" id="KW-0408">Iron</keyword>
<gene>
    <name evidence="5" type="ORF">METZ01_LOCUS506353</name>
</gene>
<feature type="region of interest" description="Disordered" evidence="3">
    <location>
        <begin position="1"/>
        <end position="22"/>
    </location>
</feature>
<keyword evidence="1" id="KW-0479">Metal-binding</keyword>
<dbReference type="EMBL" id="UINC01224051">
    <property type="protein sequence ID" value="SVE53499.1"/>
    <property type="molecule type" value="Genomic_DNA"/>
</dbReference>
<evidence type="ECO:0000256" key="3">
    <source>
        <dbReference type="SAM" id="MobiDB-lite"/>
    </source>
</evidence>
<evidence type="ECO:0000256" key="2">
    <source>
        <dbReference type="ARBA" id="ARBA00023004"/>
    </source>
</evidence>
<dbReference type="PANTHER" id="PTHR35303">
    <property type="entry name" value="OS02G0197800 PROTEIN"/>
    <property type="match status" value="1"/>
</dbReference>
<feature type="domain" description="Gamma-butyrobetaine hydroxylase-like N-terminal" evidence="4">
    <location>
        <begin position="26"/>
        <end position="108"/>
    </location>
</feature>
<evidence type="ECO:0000259" key="4">
    <source>
        <dbReference type="Pfam" id="PF06155"/>
    </source>
</evidence>
<dbReference type="InterPro" id="IPR010376">
    <property type="entry name" value="GBBH-like_N"/>
</dbReference>
<sequence length="139" mass="16232">MGVWRTRGIHPRTKRMSDQPKPTELRLHRQSRMLEIAFDDGCRYELSCEYLRVFSPSAEVRGHGPGQEVLQTGKEWVSIDRIEPVGAYAVRLHFDDGHSTGLYSWETFYELGQHQIDYWQAYLNRLTSAGYVRKEPKSD</sequence>
<dbReference type="PANTHER" id="PTHR35303:SF5">
    <property type="entry name" value="OS02G0197800 PROTEIN"/>
    <property type="match status" value="1"/>
</dbReference>
<dbReference type="GO" id="GO:0046872">
    <property type="term" value="F:metal ion binding"/>
    <property type="evidence" value="ECO:0007669"/>
    <property type="project" value="UniProtKB-KW"/>
</dbReference>
<dbReference type="Gene3D" id="3.30.2020.30">
    <property type="match status" value="1"/>
</dbReference>
<protein>
    <recommendedName>
        <fullName evidence="4">Gamma-butyrobetaine hydroxylase-like N-terminal domain-containing protein</fullName>
    </recommendedName>
</protein>
<name>A0A383EA65_9ZZZZ</name>
<organism evidence="5">
    <name type="scientific">marine metagenome</name>
    <dbReference type="NCBI Taxonomy" id="408172"/>
    <lineage>
        <taxon>unclassified sequences</taxon>
        <taxon>metagenomes</taxon>
        <taxon>ecological metagenomes</taxon>
    </lineage>
</organism>
<proteinExistence type="predicted"/>
<dbReference type="AlphaFoldDB" id="A0A383EA65"/>
<evidence type="ECO:0000313" key="5">
    <source>
        <dbReference type="EMBL" id="SVE53499.1"/>
    </source>
</evidence>